<protein>
    <recommendedName>
        <fullName evidence="3">50S ribosomal protein L20</fullName>
    </recommendedName>
</protein>
<sequence>MSRRKGNNDKCSATVRVMFKCTNRSHRHIFHTYRLASLNREINVNVNNLSERRYARDRFRNGTRILAREMLYAQRKWDTRAKRMEIVRDRTCRKSGGKDGRVIKFYYLLVNKRVSTAQFYGN</sequence>
<evidence type="ECO:0000313" key="2">
    <source>
        <dbReference type="Proteomes" id="UP001430953"/>
    </source>
</evidence>
<accession>A0AAW2H5K4</accession>
<comment type="caution">
    <text evidence="1">The sequence shown here is derived from an EMBL/GenBank/DDBJ whole genome shotgun (WGS) entry which is preliminary data.</text>
</comment>
<organism evidence="1 2">
    <name type="scientific">Cardiocondyla obscurior</name>
    <dbReference type="NCBI Taxonomy" id="286306"/>
    <lineage>
        <taxon>Eukaryota</taxon>
        <taxon>Metazoa</taxon>
        <taxon>Ecdysozoa</taxon>
        <taxon>Arthropoda</taxon>
        <taxon>Hexapoda</taxon>
        <taxon>Insecta</taxon>
        <taxon>Pterygota</taxon>
        <taxon>Neoptera</taxon>
        <taxon>Endopterygota</taxon>
        <taxon>Hymenoptera</taxon>
        <taxon>Apocrita</taxon>
        <taxon>Aculeata</taxon>
        <taxon>Formicoidea</taxon>
        <taxon>Formicidae</taxon>
        <taxon>Myrmicinae</taxon>
        <taxon>Cardiocondyla</taxon>
    </lineage>
</organism>
<reference evidence="1 2" key="1">
    <citation type="submission" date="2023-03" db="EMBL/GenBank/DDBJ databases">
        <title>High recombination rates correlate with genetic variation in Cardiocondyla obscurior ants.</title>
        <authorList>
            <person name="Errbii M."/>
        </authorList>
    </citation>
    <scope>NUCLEOTIDE SEQUENCE [LARGE SCALE GENOMIC DNA]</scope>
    <source>
        <strain evidence="1">Alpha-2009</strain>
        <tissue evidence="1">Whole body</tissue>
    </source>
</reference>
<dbReference type="Proteomes" id="UP001430953">
    <property type="component" value="Unassembled WGS sequence"/>
</dbReference>
<dbReference type="EMBL" id="JADYXP020000001">
    <property type="protein sequence ID" value="KAL0134850.1"/>
    <property type="molecule type" value="Genomic_DNA"/>
</dbReference>
<dbReference type="AlphaFoldDB" id="A0AAW2H5K4"/>
<gene>
    <name evidence="1" type="ORF">PUN28_001555</name>
</gene>
<evidence type="ECO:0008006" key="3">
    <source>
        <dbReference type="Google" id="ProtNLM"/>
    </source>
</evidence>
<proteinExistence type="predicted"/>
<keyword evidence="2" id="KW-1185">Reference proteome</keyword>
<evidence type="ECO:0000313" key="1">
    <source>
        <dbReference type="EMBL" id="KAL0134850.1"/>
    </source>
</evidence>
<name>A0AAW2H5K4_9HYME</name>